<keyword evidence="1" id="KW-0805">Transcription regulation</keyword>
<dbReference type="Gene3D" id="4.10.240.10">
    <property type="entry name" value="Zn(2)-C6 fungal-type DNA-binding domain"/>
    <property type="match status" value="1"/>
</dbReference>
<proteinExistence type="predicted"/>
<feature type="domain" description="Zn(2)-C6 fungal-type" evidence="5">
    <location>
        <begin position="8"/>
        <end position="36"/>
    </location>
</feature>
<accession>A0A5N7B8C1</accession>
<dbReference type="GO" id="GO:0000981">
    <property type="term" value="F:DNA-binding transcription factor activity, RNA polymerase II-specific"/>
    <property type="evidence" value="ECO:0007669"/>
    <property type="project" value="InterPro"/>
</dbReference>
<dbReference type="SUPFAM" id="SSF57701">
    <property type="entry name" value="Zn2/Cys6 DNA-binding domain"/>
    <property type="match status" value="1"/>
</dbReference>
<dbReference type="SMART" id="SM00066">
    <property type="entry name" value="GAL4"/>
    <property type="match status" value="1"/>
</dbReference>
<dbReference type="Proteomes" id="UP000326198">
    <property type="component" value="Unassembled WGS sequence"/>
</dbReference>
<dbReference type="InterPro" id="IPR036864">
    <property type="entry name" value="Zn2-C6_fun-type_DNA-bd_sf"/>
</dbReference>
<gene>
    <name evidence="6" type="ORF">BDV26DRAFT_292605</name>
</gene>
<dbReference type="GO" id="GO:0009893">
    <property type="term" value="P:positive regulation of metabolic process"/>
    <property type="evidence" value="ECO:0007669"/>
    <property type="project" value="UniProtKB-ARBA"/>
</dbReference>
<evidence type="ECO:0000256" key="4">
    <source>
        <dbReference type="ARBA" id="ARBA00023242"/>
    </source>
</evidence>
<dbReference type="PROSITE" id="PS50048">
    <property type="entry name" value="ZN2_CY6_FUNGAL_2"/>
    <property type="match status" value="1"/>
</dbReference>
<dbReference type="InterPro" id="IPR001138">
    <property type="entry name" value="Zn2Cys6_DnaBD"/>
</dbReference>
<evidence type="ECO:0000259" key="5">
    <source>
        <dbReference type="PROSITE" id="PS50048"/>
    </source>
</evidence>
<keyword evidence="4" id="KW-0539">Nucleus</keyword>
<name>A0A5N7B8C1_9EURO</name>
<dbReference type="GO" id="GO:0003677">
    <property type="term" value="F:DNA binding"/>
    <property type="evidence" value="ECO:0007669"/>
    <property type="project" value="UniProtKB-KW"/>
</dbReference>
<evidence type="ECO:0000256" key="3">
    <source>
        <dbReference type="ARBA" id="ARBA00023163"/>
    </source>
</evidence>
<dbReference type="CDD" id="cd00067">
    <property type="entry name" value="GAL4"/>
    <property type="match status" value="1"/>
</dbReference>
<evidence type="ECO:0000313" key="7">
    <source>
        <dbReference type="Proteomes" id="UP000326198"/>
    </source>
</evidence>
<evidence type="ECO:0000313" key="6">
    <source>
        <dbReference type="EMBL" id="KAE8378003.1"/>
    </source>
</evidence>
<dbReference type="GO" id="GO:0008270">
    <property type="term" value="F:zinc ion binding"/>
    <property type="evidence" value="ECO:0007669"/>
    <property type="project" value="InterPro"/>
</dbReference>
<dbReference type="InterPro" id="IPR053178">
    <property type="entry name" value="Osmoadaptation_assoc"/>
</dbReference>
<evidence type="ECO:0000256" key="1">
    <source>
        <dbReference type="ARBA" id="ARBA00023015"/>
    </source>
</evidence>
<keyword evidence="3" id="KW-0804">Transcription</keyword>
<dbReference type="PROSITE" id="PS00463">
    <property type="entry name" value="ZN2_CY6_FUNGAL_1"/>
    <property type="match status" value="1"/>
</dbReference>
<reference evidence="6 7" key="1">
    <citation type="submission" date="2019-04" db="EMBL/GenBank/DDBJ databases">
        <title>Friends and foes A comparative genomics studyof 23 Aspergillus species from section Flavi.</title>
        <authorList>
            <consortium name="DOE Joint Genome Institute"/>
            <person name="Kjaerbolling I."/>
            <person name="Vesth T."/>
            <person name="Frisvad J.C."/>
            <person name="Nybo J.L."/>
            <person name="Theobald S."/>
            <person name="Kildgaard S."/>
            <person name="Isbrandt T."/>
            <person name="Kuo A."/>
            <person name="Sato A."/>
            <person name="Lyhne E.K."/>
            <person name="Kogle M.E."/>
            <person name="Wiebenga A."/>
            <person name="Kun R.S."/>
            <person name="Lubbers R.J."/>
            <person name="Makela M.R."/>
            <person name="Barry K."/>
            <person name="Chovatia M."/>
            <person name="Clum A."/>
            <person name="Daum C."/>
            <person name="Haridas S."/>
            <person name="He G."/>
            <person name="LaButti K."/>
            <person name="Lipzen A."/>
            <person name="Mondo S."/>
            <person name="Riley R."/>
            <person name="Salamov A."/>
            <person name="Simmons B.A."/>
            <person name="Magnuson J.K."/>
            <person name="Henrissat B."/>
            <person name="Mortensen U.H."/>
            <person name="Larsen T.O."/>
            <person name="Devries R.P."/>
            <person name="Grigoriev I.V."/>
            <person name="Machida M."/>
            <person name="Baker S.E."/>
            <person name="Andersen M.R."/>
        </authorList>
    </citation>
    <scope>NUCLEOTIDE SEQUENCE [LARGE SCALE GENOMIC DNA]</scope>
    <source>
        <strain evidence="6 7">IBT 29228</strain>
    </source>
</reference>
<dbReference type="AlphaFoldDB" id="A0A5N7B8C1"/>
<dbReference type="PANTHER" id="PTHR38111:SF9">
    <property type="entry name" value="ZN(2)-C6 FUNGAL-TYPE DOMAIN-CONTAINING PROTEIN"/>
    <property type="match status" value="1"/>
</dbReference>
<evidence type="ECO:0000256" key="2">
    <source>
        <dbReference type="ARBA" id="ARBA00023125"/>
    </source>
</evidence>
<sequence length="518" mass="57838">MKVRSLSVCQTCRERKLGCDGKRPECTQCRFSERPCPGYKNKIIFVPQGSQPASRNKGDGSASGGVELDTSSHHLVSAFTTFRWSTVEEFFALGIAHFIPEPQLPLLPLESTTSQSLVCASWLGVLPKITDHGKYGSLLVQTIRTLGLSILCKGSAKATWNSQRLESYCSAIHLLRNRLLASNDNSHGETTAAIMTLTLSELMFPTSKHGWIAHVKAVSELMRHSGPAAFVAPPCHKLFVGFRALILTEAILSRTWTFLELPEWQNVPFQQSGPSSLQRLLSCAVSLPSLLQQVDRLKDSTPDEAQCVARDTLSALYITLQRLEKWEKFYHSSCQSPLYWLETSRGAHSGGTSTRSTYTGALSFPNVVTATSCIFLWAFKIVCLTEMDQLMTLYNIPRSDICLDSHLAHQLRDHSLDLSVKICQSMAYFLDDTMKFYGPGAAMFPFSIAYGTLYSYRDELADQVELCMHINGRLSQKGFYIEPLYVKVRLCRPSNVRINIWDFPLTATFLSDPATLCI</sequence>
<keyword evidence="7" id="KW-1185">Reference proteome</keyword>
<keyword evidence="2" id="KW-0238">DNA-binding</keyword>
<dbReference type="EMBL" id="ML736214">
    <property type="protein sequence ID" value="KAE8378003.1"/>
    <property type="molecule type" value="Genomic_DNA"/>
</dbReference>
<dbReference type="OrthoDB" id="4491390at2759"/>
<organism evidence="6 7">
    <name type="scientific">Aspergillus bertholletiae</name>
    <dbReference type="NCBI Taxonomy" id="1226010"/>
    <lineage>
        <taxon>Eukaryota</taxon>
        <taxon>Fungi</taxon>
        <taxon>Dikarya</taxon>
        <taxon>Ascomycota</taxon>
        <taxon>Pezizomycotina</taxon>
        <taxon>Eurotiomycetes</taxon>
        <taxon>Eurotiomycetidae</taxon>
        <taxon>Eurotiales</taxon>
        <taxon>Aspergillaceae</taxon>
        <taxon>Aspergillus</taxon>
        <taxon>Aspergillus subgen. Circumdati</taxon>
    </lineage>
</organism>
<dbReference type="PANTHER" id="PTHR38111">
    <property type="entry name" value="ZN(2)-C6 FUNGAL-TYPE DOMAIN-CONTAINING PROTEIN-RELATED"/>
    <property type="match status" value="1"/>
</dbReference>
<dbReference type="Pfam" id="PF00172">
    <property type="entry name" value="Zn_clus"/>
    <property type="match status" value="1"/>
</dbReference>
<protein>
    <recommendedName>
        <fullName evidence="5">Zn(2)-C6 fungal-type domain-containing protein</fullName>
    </recommendedName>
</protein>